<dbReference type="InterPro" id="IPR010982">
    <property type="entry name" value="Lambda_DNA-bd_dom_sf"/>
</dbReference>
<dbReference type="SUPFAM" id="SSF47413">
    <property type="entry name" value="lambda repressor-like DNA-binding domains"/>
    <property type="match status" value="1"/>
</dbReference>
<name>K1JIJ3_9BURK</name>
<evidence type="ECO:0000313" key="3">
    <source>
        <dbReference type="Proteomes" id="UP000005835"/>
    </source>
</evidence>
<dbReference type="Pfam" id="PF13443">
    <property type="entry name" value="HTH_26"/>
    <property type="match status" value="1"/>
</dbReference>
<evidence type="ECO:0000313" key="2">
    <source>
        <dbReference type="EMBL" id="EKB31495.1"/>
    </source>
</evidence>
<accession>K1JIJ3</accession>
<protein>
    <recommendedName>
        <fullName evidence="1">HTH cro/C1-type domain-containing protein</fullName>
    </recommendedName>
</protein>
<proteinExistence type="predicted"/>
<dbReference type="OrthoDB" id="3034420at2"/>
<dbReference type="PROSITE" id="PS50943">
    <property type="entry name" value="HTH_CROC1"/>
    <property type="match status" value="1"/>
</dbReference>
<dbReference type="AlphaFoldDB" id="K1JIJ3"/>
<keyword evidence="3" id="KW-1185">Reference proteome</keyword>
<reference evidence="2 3" key="1">
    <citation type="submission" date="2012-05" db="EMBL/GenBank/DDBJ databases">
        <title>The Genome Sequence of Sutterella wadsworthensis 2_1_59BFAA.</title>
        <authorList>
            <consortium name="The Broad Institute Genome Sequencing Platform"/>
            <person name="Earl A."/>
            <person name="Ward D."/>
            <person name="Feldgarden M."/>
            <person name="Gevers D."/>
            <person name="Daigneault M."/>
            <person name="Strauss J."/>
            <person name="Allen-Vercoe E."/>
            <person name="Walker B."/>
            <person name="Young S.K."/>
            <person name="Zeng Q."/>
            <person name="Gargeya S."/>
            <person name="Fitzgerald M."/>
            <person name="Haas B."/>
            <person name="Abouelleil A."/>
            <person name="Alvarado L."/>
            <person name="Arachchi H.M."/>
            <person name="Berlin A.M."/>
            <person name="Chapman S.B."/>
            <person name="Goldberg J."/>
            <person name="Griggs A."/>
            <person name="Gujja S."/>
            <person name="Hansen M."/>
            <person name="Howarth C."/>
            <person name="Imamovic A."/>
            <person name="Larimer J."/>
            <person name="McCowen C."/>
            <person name="Montmayeur A."/>
            <person name="Murphy C."/>
            <person name="Neiman D."/>
            <person name="Pearson M."/>
            <person name="Priest M."/>
            <person name="Roberts A."/>
            <person name="Saif S."/>
            <person name="Shea T."/>
            <person name="Sisk P."/>
            <person name="Sykes S."/>
            <person name="Wortman J."/>
            <person name="Nusbaum C."/>
            <person name="Birren B."/>
        </authorList>
    </citation>
    <scope>NUCLEOTIDE SEQUENCE [LARGE SCALE GENOMIC DNA]</scope>
    <source>
        <strain evidence="2 3">2_1_59BFAA</strain>
    </source>
</reference>
<dbReference type="EMBL" id="ADMG01000023">
    <property type="protein sequence ID" value="EKB31495.1"/>
    <property type="molecule type" value="Genomic_DNA"/>
</dbReference>
<dbReference type="InterPro" id="IPR001387">
    <property type="entry name" value="Cro/C1-type_HTH"/>
</dbReference>
<gene>
    <name evidence="2" type="ORF">HMPREF9465_00894</name>
</gene>
<dbReference type="CDD" id="cd00093">
    <property type="entry name" value="HTH_XRE"/>
    <property type="match status" value="1"/>
</dbReference>
<dbReference type="RefSeq" id="WP_005434557.1">
    <property type="nucleotide sequence ID" value="NZ_JH815515.1"/>
</dbReference>
<evidence type="ECO:0000259" key="1">
    <source>
        <dbReference type="PROSITE" id="PS50943"/>
    </source>
</evidence>
<sequence length="73" mass="8377">MKKVSVRDAIARYGTQQKLADDLGISRQTVKRWVSNNSVTRNYLAQFCRLTGCKPEEVSQFAADVVRMIRTNR</sequence>
<dbReference type="STRING" id="742823.HMPREF9465_00894"/>
<feature type="domain" description="HTH cro/C1-type" evidence="1">
    <location>
        <begin position="15"/>
        <end position="58"/>
    </location>
</feature>
<dbReference type="PATRIC" id="fig|742823.3.peg.900"/>
<dbReference type="Gene3D" id="1.10.260.40">
    <property type="entry name" value="lambda repressor-like DNA-binding domains"/>
    <property type="match status" value="1"/>
</dbReference>
<organism evidence="2 3">
    <name type="scientific">Sutterella wadsworthensis 2_1_59BFAA</name>
    <dbReference type="NCBI Taxonomy" id="742823"/>
    <lineage>
        <taxon>Bacteria</taxon>
        <taxon>Pseudomonadati</taxon>
        <taxon>Pseudomonadota</taxon>
        <taxon>Betaproteobacteria</taxon>
        <taxon>Burkholderiales</taxon>
        <taxon>Sutterellaceae</taxon>
        <taxon>Sutterella</taxon>
    </lineage>
</organism>
<dbReference type="Proteomes" id="UP000005835">
    <property type="component" value="Unassembled WGS sequence"/>
</dbReference>
<dbReference type="GO" id="GO:0003677">
    <property type="term" value="F:DNA binding"/>
    <property type="evidence" value="ECO:0007669"/>
    <property type="project" value="InterPro"/>
</dbReference>
<dbReference type="HOGENOM" id="CLU_2703508_0_0_4"/>
<comment type="caution">
    <text evidence="2">The sequence shown here is derived from an EMBL/GenBank/DDBJ whole genome shotgun (WGS) entry which is preliminary data.</text>
</comment>